<evidence type="ECO:0000313" key="1">
    <source>
        <dbReference type="Ensembl" id="ENSPANP00000059201.1"/>
    </source>
</evidence>
<sequence>MSGSLKNHFNTFLSSLPFEFDQFILRAYFSDICSLFFLQYFLQYSKERTKQSLKGHRDLGYSMENTKSFVWQSITLSPSLECRGTILAHYRLCLPGSGDRPPLASSVAGTTGMHHHTQVIFVFLVEIGFPHFDQDCLILLTSGDPPTLAFKNSEITSVSHHTQPNYTFLFSLYFQK</sequence>
<name>A0A8I5NIC3_PAPAN</name>
<dbReference type="Ensembl" id="ENSPANT00000082852.1">
    <property type="protein sequence ID" value="ENSPANP00000059201.1"/>
    <property type="gene ID" value="ENSPANG00000047478.1"/>
</dbReference>
<dbReference type="Proteomes" id="UP000028761">
    <property type="component" value="Chromosome 15"/>
</dbReference>
<accession>A0A8I5NIC3</accession>
<dbReference type="PANTHER" id="PTHR12138:SF162">
    <property type="entry name" value="CHROMOSOME UNDETERMINED SCAFFOLD_275, WHOLE GENOME SHOTGUN SEQUENCE"/>
    <property type="match status" value="1"/>
</dbReference>
<dbReference type="AlphaFoldDB" id="A0A8I5NIC3"/>
<dbReference type="PRINTS" id="PR02045">
    <property type="entry name" value="F138DOMAIN"/>
</dbReference>
<keyword evidence="2" id="KW-1185">Reference proteome</keyword>
<reference evidence="1" key="2">
    <citation type="submission" date="2025-08" db="UniProtKB">
        <authorList>
            <consortium name="Ensembl"/>
        </authorList>
    </citation>
    <scope>IDENTIFICATION</scope>
</reference>
<proteinExistence type="predicted"/>
<dbReference type="GeneTree" id="ENSGT01120000271815"/>
<dbReference type="PANTHER" id="PTHR12138">
    <property type="entry name" value="PRIMATE-EXPANDED PROTEIN FAMILY"/>
    <property type="match status" value="1"/>
</dbReference>
<reference evidence="1 2" key="1">
    <citation type="submission" date="2012-03" db="EMBL/GenBank/DDBJ databases">
        <title>Whole Genome Assembly of Papio anubis.</title>
        <authorList>
            <person name="Liu Y.L."/>
            <person name="Abraham K.A."/>
            <person name="Akbar H.A."/>
            <person name="Ali S.A."/>
            <person name="Anosike U.A."/>
            <person name="Aqrawi P.A."/>
            <person name="Arias F.A."/>
            <person name="Attaway T.A."/>
            <person name="Awwad R.A."/>
            <person name="Babu C.B."/>
            <person name="Bandaranaike D.B."/>
            <person name="Battles P.B."/>
            <person name="Bell A.B."/>
            <person name="Beltran B.B."/>
            <person name="Berhane-Mersha D.B."/>
            <person name="Bess C.B."/>
            <person name="Bickham C.B."/>
            <person name="Bolden T.B."/>
            <person name="Carter K.C."/>
            <person name="Chau D.C."/>
            <person name="Chavez A.C."/>
            <person name="Clerc-Blankenburg K.C."/>
            <person name="Coyle M.C."/>
            <person name="Dao M.D."/>
            <person name="Davila M.L.D."/>
            <person name="Davy-Carroll L.D."/>
            <person name="Denson S.D."/>
            <person name="Dinh H.D."/>
            <person name="Fernandez S.F."/>
            <person name="Fernando P.F."/>
            <person name="Forbes L.F."/>
            <person name="Francis C.F."/>
            <person name="Francisco L.F."/>
            <person name="Fu Q.F."/>
            <person name="Garcia-Iii R.G."/>
            <person name="Garrett T.G."/>
            <person name="Gross S.G."/>
            <person name="Gubbala S.G."/>
            <person name="Hirani K.H."/>
            <person name="Hogues M.H."/>
            <person name="Hollins B.H."/>
            <person name="Jackson L.J."/>
            <person name="Javaid M.J."/>
            <person name="Jhangiani S.J."/>
            <person name="Johnson A.J."/>
            <person name="Johnson B.J."/>
            <person name="Jones J.J."/>
            <person name="Joshi V.J."/>
            <person name="Kalu J.K."/>
            <person name="Khan N.K."/>
            <person name="Korchina V.K."/>
            <person name="Kovar C.K."/>
            <person name="Lago L.L."/>
            <person name="Lara F.L."/>
            <person name="Le T.-K.L."/>
            <person name="Lee S.L."/>
            <person name="Legall-Iii F.L."/>
            <person name="Lemon S.L."/>
            <person name="Liu J.L."/>
            <person name="Liu Y.-S.L."/>
            <person name="Liyanage D.L."/>
            <person name="Lopez J.L."/>
            <person name="Lorensuhewa L.L."/>
            <person name="Mata R.M."/>
            <person name="Mathew T.M."/>
            <person name="Mercado C.M."/>
            <person name="Mercado I.M."/>
            <person name="Morales K.M."/>
            <person name="Morgan M.M."/>
            <person name="Munidasa M.M."/>
            <person name="Ngo D.N."/>
            <person name="Nguyen L.N."/>
            <person name="Nguyen T.N."/>
            <person name="Nguyen N.N."/>
            <person name="Obregon M.O."/>
            <person name="Okwuonu G.O."/>
            <person name="Ongeri F.O."/>
            <person name="Onwere C.O."/>
            <person name="Osifeso I.O."/>
            <person name="Parra A.P."/>
            <person name="Patil S.P."/>
            <person name="Perez A.P."/>
            <person name="Perez Y.P."/>
            <person name="Pham C.P."/>
            <person name="Pu L.-L.P."/>
            <person name="Puazo M.P."/>
            <person name="Quiroz J.Q."/>
            <person name="Rouhana J.R."/>
            <person name="Ruiz M.R."/>
            <person name="Ruiz S.-J.R."/>
            <person name="Saada N.S."/>
            <person name="Santibanez J.S."/>
            <person name="Scheel M.S."/>
            <person name="Schneider B.S."/>
            <person name="Simmons D.S."/>
            <person name="Sisson I.S."/>
            <person name="Tang L.-Y.T."/>
            <person name="Thornton R.T."/>
            <person name="Tisius J.T."/>
            <person name="Toledanes G.T."/>
            <person name="Trejos Z.T."/>
            <person name="Usmani K.U."/>
            <person name="Varghese R.V."/>
            <person name="Vattathil S.V."/>
            <person name="Vee V.V."/>
            <person name="Walker D.W."/>
            <person name="Weissenberger G.W."/>
            <person name="White C.W."/>
            <person name="Williams A.W."/>
            <person name="Woodworth J.W."/>
            <person name="Wright R.W."/>
            <person name="Zhu Y.Z."/>
            <person name="Han Y.H."/>
            <person name="Newsham I.N."/>
            <person name="Nazareth L.N."/>
            <person name="Worley K.W."/>
            <person name="Muzny D.M."/>
            <person name="Rogers J.R."/>
            <person name="Gibbs R.G."/>
        </authorList>
    </citation>
    <scope>NUCLEOTIDE SEQUENCE [LARGE SCALE GENOMIC DNA]</scope>
</reference>
<organism evidence="1 2">
    <name type="scientific">Papio anubis</name>
    <name type="common">Olive baboon</name>
    <dbReference type="NCBI Taxonomy" id="9555"/>
    <lineage>
        <taxon>Eukaryota</taxon>
        <taxon>Metazoa</taxon>
        <taxon>Chordata</taxon>
        <taxon>Craniata</taxon>
        <taxon>Vertebrata</taxon>
        <taxon>Euteleostomi</taxon>
        <taxon>Mammalia</taxon>
        <taxon>Eutheria</taxon>
        <taxon>Euarchontoglires</taxon>
        <taxon>Primates</taxon>
        <taxon>Haplorrhini</taxon>
        <taxon>Catarrhini</taxon>
        <taxon>Cercopithecidae</taxon>
        <taxon>Cercopithecinae</taxon>
        <taxon>Papio</taxon>
    </lineage>
</organism>
<evidence type="ECO:0000313" key="2">
    <source>
        <dbReference type="Proteomes" id="UP000028761"/>
    </source>
</evidence>
<reference evidence="1" key="3">
    <citation type="submission" date="2025-09" db="UniProtKB">
        <authorList>
            <consortium name="Ensembl"/>
        </authorList>
    </citation>
    <scope>IDENTIFICATION</scope>
</reference>
<protein>
    <submittedName>
        <fullName evidence="1">Uncharacterized protein</fullName>
    </submittedName>
</protein>